<gene>
    <name evidence="1" type="ordered locus">SACOL1828</name>
</gene>
<dbReference type="RefSeq" id="WP_001153742.1">
    <property type="nucleotide sequence ID" value="NC_002951.2"/>
</dbReference>
<organism evidence="1 2">
    <name type="scientific">Staphylococcus aureus (strain COL)</name>
    <dbReference type="NCBI Taxonomy" id="93062"/>
    <lineage>
        <taxon>Bacteria</taxon>
        <taxon>Bacillati</taxon>
        <taxon>Bacillota</taxon>
        <taxon>Bacilli</taxon>
        <taxon>Bacillales</taxon>
        <taxon>Staphylococcaceae</taxon>
        <taxon>Staphylococcus</taxon>
    </lineage>
</organism>
<dbReference type="Proteomes" id="UP000000530">
    <property type="component" value="Chromosome"/>
</dbReference>
<name>A0A0H2X024_STAAC</name>
<dbReference type="AlphaFoldDB" id="A0A0H2X024"/>
<reference evidence="1 2" key="1">
    <citation type="journal article" date="2005" name="J. Bacteriol.">
        <title>Insights on evolution of virulence and resistance from the complete genome analysis of an early methicillin-resistant Staphylococcus aureus strain and a biofilm-producing methicillin-resistant Staphylococcus epidermidis strain.</title>
        <authorList>
            <person name="Gill S.R."/>
            <person name="Fouts D.E."/>
            <person name="Archer G.L."/>
            <person name="Mongodin E.F."/>
            <person name="Deboy R.T."/>
            <person name="Ravel J."/>
            <person name="Paulsen I.T."/>
            <person name="Kolonay J.F."/>
            <person name="Brinkac L."/>
            <person name="Beanan M."/>
            <person name="Dodson R.J."/>
            <person name="Daugherty S.C."/>
            <person name="Madupu R."/>
            <person name="Angiuoli S.V."/>
            <person name="Durkin A.S."/>
            <person name="Haft D.H."/>
            <person name="Vamathevan J."/>
            <person name="Khouri H."/>
            <person name="Utterback T."/>
            <person name="Lee C."/>
            <person name="Dimitrov G."/>
            <person name="Jiang L."/>
            <person name="Qin H."/>
            <person name="Weidman J."/>
            <person name="Tran K."/>
            <person name="Kang K."/>
            <person name="Hance I.R."/>
            <person name="Nelson K.E."/>
            <person name="Fraser C.M."/>
        </authorList>
    </citation>
    <scope>NUCLEOTIDE SEQUENCE [LARGE SCALE GENOMIC DNA]</scope>
    <source>
        <strain evidence="1 2">COL</strain>
    </source>
</reference>
<dbReference type="HOGENOM" id="CLU_147434_0_0_9"/>
<accession>A0A0H2X024</accession>
<dbReference type="InterPro" id="IPR010461">
    <property type="entry name" value="ComK"/>
</dbReference>
<proteinExistence type="predicted"/>
<sequence length="147" mass="16868">MQDNSTKYLLYIQTATSNHLETNCVFLHCDYILKVPINKLVSYYAKLHLSSQSVLIETAKNILNINKLVPIYINPKTILFPLKHKRAPIQIYINAHYIVGMTAIENSTLIHFQEGIQLEVDEPFSLVSKKCHESLALKHFIENTISN</sequence>
<evidence type="ECO:0000313" key="1">
    <source>
        <dbReference type="EMBL" id="AAW38355.1"/>
    </source>
</evidence>
<dbReference type="Pfam" id="PF06338">
    <property type="entry name" value="ComK"/>
    <property type="match status" value="1"/>
</dbReference>
<protein>
    <recommendedName>
        <fullName evidence="3">Competence protein ComK</fullName>
    </recommendedName>
</protein>
<evidence type="ECO:0008006" key="3">
    <source>
        <dbReference type="Google" id="ProtNLM"/>
    </source>
</evidence>
<dbReference type="GO" id="GO:0030420">
    <property type="term" value="P:establishment of competence for transformation"/>
    <property type="evidence" value="ECO:0007669"/>
    <property type="project" value="InterPro"/>
</dbReference>
<evidence type="ECO:0000313" key="2">
    <source>
        <dbReference type="Proteomes" id="UP000000530"/>
    </source>
</evidence>
<dbReference type="EMBL" id="CP000046">
    <property type="protein sequence ID" value="AAW38355.1"/>
    <property type="molecule type" value="Genomic_DNA"/>
</dbReference>
<dbReference type="KEGG" id="sac:SACOL1828"/>